<accession>A0ABP3DMK2</accession>
<evidence type="ECO:0008006" key="3">
    <source>
        <dbReference type="Google" id="ProtNLM"/>
    </source>
</evidence>
<keyword evidence="2" id="KW-1185">Reference proteome</keyword>
<dbReference type="EMBL" id="BAAABU010000007">
    <property type="protein sequence ID" value="GAA0234273.1"/>
    <property type="molecule type" value="Genomic_DNA"/>
</dbReference>
<evidence type="ECO:0000313" key="2">
    <source>
        <dbReference type="Proteomes" id="UP001500416"/>
    </source>
</evidence>
<gene>
    <name evidence="1" type="ORF">GCM10010492_36450</name>
</gene>
<proteinExistence type="predicted"/>
<sequence length="201" mass="21937">MELTPRGLLGLARTTVETAVSVPGRVLGLLEAAEQVVRRADELVSRTERVLDETEALVDRAGAAVRGTEALMARAEVVTAAAERVTTDAGHTARASRELMDDYAPLAHRAHPLASRFVDELSTHEVDAAIELVDQLPVLTKHLMNDVLPMLSTLDRVGPDIHQLLEVTNDVRQAILGIPGFAFLRRRGEDKEDRGEVPEID</sequence>
<evidence type="ECO:0000313" key="1">
    <source>
        <dbReference type="EMBL" id="GAA0234273.1"/>
    </source>
</evidence>
<protein>
    <recommendedName>
        <fullName evidence="3">Ribulose 1,5-bisphosphate carboxylase large subunit</fullName>
    </recommendedName>
</protein>
<dbReference type="RefSeq" id="WP_343935031.1">
    <property type="nucleotide sequence ID" value="NZ_BAAABU010000007.1"/>
</dbReference>
<reference evidence="2" key="1">
    <citation type="journal article" date="2019" name="Int. J. Syst. Evol. Microbiol.">
        <title>The Global Catalogue of Microorganisms (GCM) 10K type strain sequencing project: providing services to taxonomists for standard genome sequencing and annotation.</title>
        <authorList>
            <consortium name="The Broad Institute Genomics Platform"/>
            <consortium name="The Broad Institute Genome Sequencing Center for Infectious Disease"/>
            <person name="Wu L."/>
            <person name="Ma J."/>
        </authorList>
    </citation>
    <scope>NUCLEOTIDE SEQUENCE [LARGE SCALE GENOMIC DNA]</scope>
    <source>
        <strain evidence="2">JCM 3380</strain>
    </source>
</reference>
<comment type="caution">
    <text evidence="1">The sequence shown here is derived from an EMBL/GenBank/DDBJ whole genome shotgun (WGS) entry which is preliminary data.</text>
</comment>
<organism evidence="1 2">
    <name type="scientific">Saccharothrix mutabilis subsp. mutabilis</name>
    <dbReference type="NCBI Taxonomy" id="66855"/>
    <lineage>
        <taxon>Bacteria</taxon>
        <taxon>Bacillati</taxon>
        <taxon>Actinomycetota</taxon>
        <taxon>Actinomycetes</taxon>
        <taxon>Pseudonocardiales</taxon>
        <taxon>Pseudonocardiaceae</taxon>
        <taxon>Saccharothrix</taxon>
    </lineage>
</organism>
<name>A0ABP3DMK2_9PSEU</name>
<dbReference type="Proteomes" id="UP001500416">
    <property type="component" value="Unassembled WGS sequence"/>
</dbReference>